<name>A0A1I4GUD7_9HYPH</name>
<dbReference type="Proteomes" id="UP000198804">
    <property type="component" value="Unassembled WGS sequence"/>
</dbReference>
<sequence>MISAASTSMAGLGAAFQRLDGAAARVAAPRAASDPTAAVVDAVQAKVEVGLNAAVLKSTLDAEKRVLDILV</sequence>
<keyword evidence="2" id="KW-1185">Reference proteome</keyword>
<dbReference type="AlphaFoldDB" id="A0A1I4GUD7"/>
<dbReference type="EMBL" id="FOSV01000013">
    <property type="protein sequence ID" value="SFL33638.1"/>
    <property type="molecule type" value="Genomic_DNA"/>
</dbReference>
<evidence type="ECO:0000313" key="2">
    <source>
        <dbReference type="Proteomes" id="UP000198804"/>
    </source>
</evidence>
<reference evidence="2" key="1">
    <citation type="submission" date="2016-10" db="EMBL/GenBank/DDBJ databases">
        <authorList>
            <person name="Varghese N."/>
            <person name="Submissions S."/>
        </authorList>
    </citation>
    <scope>NUCLEOTIDE SEQUENCE [LARGE SCALE GENOMIC DNA]</scope>
    <source>
        <strain evidence="2">CGMCC 1.6474</strain>
    </source>
</reference>
<accession>A0A1I4GUD7</accession>
<gene>
    <name evidence="1" type="ORF">SAMN04488125_11313</name>
</gene>
<evidence type="ECO:0000313" key="1">
    <source>
        <dbReference type="EMBL" id="SFL33638.1"/>
    </source>
</evidence>
<dbReference type="OrthoDB" id="8004415at2"/>
<proteinExistence type="predicted"/>
<organism evidence="1 2">
    <name type="scientific">Methylorubrum salsuginis</name>
    <dbReference type="NCBI Taxonomy" id="414703"/>
    <lineage>
        <taxon>Bacteria</taxon>
        <taxon>Pseudomonadati</taxon>
        <taxon>Pseudomonadota</taxon>
        <taxon>Alphaproteobacteria</taxon>
        <taxon>Hyphomicrobiales</taxon>
        <taxon>Methylobacteriaceae</taxon>
        <taxon>Methylorubrum</taxon>
    </lineage>
</organism>
<dbReference type="STRING" id="414703.SAMN04488125_11313"/>
<protein>
    <submittedName>
        <fullName evidence="1">Uncharacterized protein</fullName>
    </submittedName>
</protein>